<accession>A0A371AZN8</accession>
<proteinExistence type="predicted"/>
<evidence type="ECO:0000259" key="1">
    <source>
        <dbReference type="PROSITE" id="PS51831"/>
    </source>
</evidence>
<evidence type="ECO:0000313" key="2">
    <source>
        <dbReference type="EMBL" id="RDU24962.1"/>
    </source>
</evidence>
<dbReference type="EMBL" id="QRCT01000009">
    <property type="protein sequence ID" value="RDU24962.1"/>
    <property type="molecule type" value="Genomic_DNA"/>
</dbReference>
<dbReference type="OrthoDB" id="9797344at2"/>
<dbReference type="AlphaFoldDB" id="A0A371AZN8"/>
<dbReference type="CDD" id="cd00077">
    <property type="entry name" value="HDc"/>
    <property type="match status" value="1"/>
</dbReference>
<dbReference type="Gene3D" id="1.10.3210.50">
    <property type="match status" value="1"/>
</dbReference>
<name>A0A371AZN8_9FIRM</name>
<reference evidence="2 3" key="1">
    <citation type="submission" date="2018-07" db="EMBL/GenBank/DDBJ databases">
        <title>Anaerosacharophilus polymeroproducens gen. nov. sp. nov., an anaerobic bacterium isolated from salt field.</title>
        <authorList>
            <person name="Kim W."/>
            <person name="Yang S.-H."/>
            <person name="Oh J."/>
            <person name="Lee J.-H."/>
            <person name="Kwon K.K."/>
        </authorList>
    </citation>
    <scope>NUCLEOTIDE SEQUENCE [LARGE SCALE GENOMIC DNA]</scope>
    <source>
        <strain evidence="2 3">MCWD5</strain>
    </source>
</reference>
<feature type="domain" description="HD" evidence="1">
    <location>
        <begin position="23"/>
        <end position="136"/>
    </location>
</feature>
<dbReference type="InterPro" id="IPR006674">
    <property type="entry name" value="HD_domain"/>
</dbReference>
<dbReference type="InterPro" id="IPR003607">
    <property type="entry name" value="HD/PDEase_dom"/>
</dbReference>
<dbReference type="PROSITE" id="PS51831">
    <property type="entry name" value="HD"/>
    <property type="match status" value="1"/>
</dbReference>
<dbReference type="RefSeq" id="WP_115480446.1">
    <property type="nucleotide sequence ID" value="NZ_QRCT01000009.1"/>
</dbReference>
<dbReference type="PANTHER" id="PTHR33594:SF1">
    <property type="entry name" value="HD_PDEASE DOMAIN-CONTAINING PROTEIN"/>
    <property type="match status" value="1"/>
</dbReference>
<protein>
    <submittedName>
        <fullName evidence="2">HD domain-containing protein</fullName>
    </submittedName>
</protein>
<keyword evidence="3" id="KW-1185">Reference proteome</keyword>
<organism evidence="2 3">
    <name type="scientific">Anaerosacchariphilus polymeriproducens</name>
    <dbReference type="NCBI Taxonomy" id="1812858"/>
    <lineage>
        <taxon>Bacteria</taxon>
        <taxon>Bacillati</taxon>
        <taxon>Bacillota</taxon>
        <taxon>Clostridia</taxon>
        <taxon>Lachnospirales</taxon>
        <taxon>Lachnospiraceae</taxon>
        <taxon>Anaerosacchariphilus</taxon>
    </lineage>
</organism>
<comment type="caution">
    <text evidence="2">The sequence shown here is derived from an EMBL/GenBank/DDBJ whole genome shotgun (WGS) entry which is preliminary data.</text>
</comment>
<dbReference type="Proteomes" id="UP000255036">
    <property type="component" value="Unassembled WGS sequence"/>
</dbReference>
<dbReference type="Pfam" id="PF01966">
    <property type="entry name" value="HD"/>
    <property type="match status" value="1"/>
</dbReference>
<dbReference type="SMART" id="SM00471">
    <property type="entry name" value="HDc"/>
    <property type="match status" value="1"/>
</dbReference>
<evidence type="ECO:0000313" key="3">
    <source>
        <dbReference type="Proteomes" id="UP000255036"/>
    </source>
</evidence>
<sequence length="232" mass="26683">MKKEQYNKIIGFLEEKLSDSPHDLDHVYRVLNLSKKLKKMISESNNQIAIDEEVLYTAVLLHDIARVDEDNDETGLTDHAQKGAIDARVFLESIKIDKNIIDRIVSCIKTHRYRKGASAESIEAEILYDADKLDAIGAIGVARSFGWIGKHNAKIYFVPDSIEEYLKENMNGDSKGIIKDKSKHSVQIEFEVKLKEMQKNLYTKEAKMIAEKRLRFFEEFLIKLHNEVIGIE</sequence>
<dbReference type="SUPFAM" id="SSF109604">
    <property type="entry name" value="HD-domain/PDEase-like"/>
    <property type="match status" value="1"/>
</dbReference>
<gene>
    <name evidence="2" type="ORF">DWV06_01665</name>
</gene>
<dbReference type="PANTHER" id="PTHR33594">
    <property type="entry name" value="SUPERFAMILY HYDROLASE, PUTATIVE (AFU_ORTHOLOGUE AFUA_1G03035)-RELATED"/>
    <property type="match status" value="1"/>
</dbReference>